<dbReference type="PATRIC" id="fig|584657.3.peg.574"/>
<dbReference type="Proteomes" id="UP000019494">
    <property type="component" value="Unassembled WGS sequence"/>
</dbReference>
<keyword evidence="3" id="KW-1185">Reference proteome</keyword>
<organism evidence="2 3">
    <name type="scientific">Intrasporangium chromatireducens Q5-1</name>
    <dbReference type="NCBI Taxonomy" id="584657"/>
    <lineage>
        <taxon>Bacteria</taxon>
        <taxon>Bacillati</taxon>
        <taxon>Actinomycetota</taxon>
        <taxon>Actinomycetes</taxon>
        <taxon>Micrococcales</taxon>
        <taxon>Intrasporangiaceae</taxon>
        <taxon>Intrasporangium</taxon>
    </lineage>
</organism>
<name>W9GN24_9MICO</name>
<evidence type="ECO:0008006" key="4">
    <source>
        <dbReference type="Google" id="ProtNLM"/>
    </source>
</evidence>
<protein>
    <recommendedName>
        <fullName evidence="4">DUF2877 domain-containing protein</fullName>
    </recommendedName>
</protein>
<comment type="caution">
    <text evidence="2">The sequence shown here is derived from an EMBL/GenBank/DDBJ whole genome shotgun (WGS) entry which is preliminary data.</text>
</comment>
<reference evidence="3" key="1">
    <citation type="submission" date="2013-08" db="EMBL/GenBank/DDBJ databases">
        <title>Intrasporangium oryzae NRRL B-24470.</title>
        <authorList>
            <person name="Liu H."/>
            <person name="Wang G."/>
        </authorList>
    </citation>
    <scope>NUCLEOTIDE SEQUENCE [LARGE SCALE GENOMIC DNA]</scope>
    <source>
        <strain evidence="3">Q5-1</strain>
    </source>
</reference>
<dbReference type="EMBL" id="AWQS01000011">
    <property type="protein sequence ID" value="EWT07485.1"/>
    <property type="molecule type" value="Genomic_DNA"/>
</dbReference>
<accession>W9GN24</accession>
<evidence type="ECO:0000313" key="3">
    <source>
        <dbReference type="Proteomes" id="UP000019494"/>
    </source>
</evidence>
<evidence type="ECO:0000256" key="1">
    <source>
        <dbReference type="SAM" id="MobiDB-lite"/>
    </source>
</evidence>
<dbReference type="OrthoDB" id="4871333at2"/>
<gene>
    <name evidence="2" type="ORF">N864_00190</name>
</gene>
<dbReference type="AlphaFoldDB" id="W9GN24"/>
<dbReference type="InterPro" id="IPR021530">
    <property type="entry name" value="AllH-like"/>
</dbReference>
<sequence>MQVPAAVSPLTRDIVMGPACAARVLAVFPTAVYLGVDGGRSRTAAVLPVVTSDALLLPTSLRLAASSGEVAWPVCAGDAVVVGAGRVVGAGLELRAVREWRPSRVGVLPVPGRAAADGVGHAGVLADLCADLVRAALDGRTVEPHVHGLVGAGAGLTPSGDDALCGVLLALRAWGRSPAPVAAVVGAVARSLRRTNDLSASLLRAAAEGYAVPQVVSLVEALSRSEPEAESETGRSVAVTALEAVHAIGHSSGRDLVAGLAGALHSIESAGSPIESARSPIEGARSPIDGARSPIESARSPFESARSPIESARSPIESAGSPIEGAGSPIESAGSPIESALFASPLRKE</sequence>
<dbReference type="Pfam" id="PF11392">
    <property type="entry name" value="AllH"/>
    <property type="match status" value="1"/>
</dbReference>
<proteinExistence type="predicted"/>
<feature type="region of interest" description="Disordered" evidence="1">
    <location>
        <begin position="272"/>
        <end position="349"/>
    </location>
</feature>
<evidence type="ECO:0000313" key="2">
    <source>
        <dbReference type="EMBL" id="EWT07485.1"/>
    </source>
</evidence>